<organism evidence="2">
    <name type="scientific">Florenciella sp. virus SA2</name>
    <dbReference type="NCBI Taxonomy" id="3240092"/>
    <lineage>
        <taxon>Viruses</taxon>
    </lineage>
</organism>
<sequence length="209" mass="25111">MTDTKYKKYIDDLYILLTNNKLKKRKLKKKMDNYPVDGEEKTKKNRKKIIFITKKTKYELITEDGTQVDELNRILKDNFDELRRKKIKQIETDNQNLLKMKYNLLFEYNDTENSKSFYQTKLLPLEEGLDEKNKELKKLDAKYNSLHDKLNVEINNCLIDLKNSSEILKEAKQNKENITDLMKDYIENQSKLYKLNEEKILLEKSILEI</sequence>
<feature type="coiled-coil region" evidence="1">
    <location>
        <begin position="129"/>
        <end position="188"/>
    </location>
</feature>
<proteinExistence type="predicted"/>
<accession>A0AB39JEH3</accession>
<keyword evidence="1" id="KW-0175">Coiled coil</keyword>
<dbReference type="EMBL" id="PP542043">
    <property type="protein sequence ID" value="XDO02086.1"/>
    <property type="molecule type" value="Genomic_DNA"/>
</dbReference>
<evidence type="ECO:0000256" key="1">
    <source>
        <dbReference type="SAM" id="Coils"/>
    </source>
</evidence>
<gene>
    <name evidence="2" type="ORF">FloV-SA2_00267</name>
</gene>
<protein>
    <submittedName>
        <fullName evidence="2">Uncharacterized protein</fullName>
    </submittedName>
</protein>
<reference evidence="2" key="1">
    <citation type="submission" date="2024-03" db="EMBL/GenBank/DDBJ databases">
        <title>Eukaryotic viruses encode the ribosomal protein eL40.</title>
        <authorList>
            <person name="Thomy J."/>
            <person name="Schvarcz C.R."/>
            <person name="McBeain K.A."/>
            <person name="Edwards K.F."/>
            <person name="Steward G.F."/>
        </authorList>
    </citation>
    <scope>NUCLEOTIDE SEQUENCE</scope>
    <source>
        <strain evidence="2">FloV-SA2</strain>
    </source>
</reference>
<name>A0AB39JEH3_9VIRU</name>
<evidence type="ECO:0000313" key="2">
    <source>
        <dbReference type="EMBL" id="XDO02086.1"/>
    </source>
</evidence>